<evidence type="ECO:0000256" key="6">
    <source>
        <dbReference type="ARBA" id="ARBA00022676"/>
    </source>
</evidence>
<keyword evidence="6 14" id="KW-0328">Glycosyltransferase</keyword>
<evidence type="ECO:0000259" key="16">
    <source>
        <dbReference type="Pfam" id="PF15924"/>
    </source>
</evidence>
<dbReference type="UniPathway" id="UPA00378"/>
<proteinExistence type="inferred from homology"/>
<keyword evidence="10 14" id="KW-1133">Transmembrane helix</keyword>
<evidence type="ECO:0000313" key="18">
    <source>
        <dbReference type="Proteomes" id="UP000075809"/>
    </source>
</evidence>
<reference evidence="17 18" key="1">
    <citation type="submission" date="2015-09" db="EMBL/GenBank/DDBJ databases">
        <title>Trachymyrmex zeteki WGS genome.</title>
        <authorList>
            <person name="Nygaard S."/>
            <person name="Hu H."/>
            <person name="Boomsma J."/>
            <person name="Zhang G."/>
        </authorList>
    </citation>
    <scope>NUCLEOTIDE SEQUENCE [LARGE SCALE GENOMIC DNA]</scope>
    <source>
        <strain evidence="17">Tzet28-1</strain>
        <tissue evidence="17">Whole body</tissue>
    </source>
</reference>
<dbReference type="PANTHER" id="PTHR45919">
    <property type="entry name" value="GDP-MAN:MAN(3)GLCNAC(2)-PP-DOL ALPHA-1,2-MANNOSYLTRANSFERASE"/>
    <property type="match status" value="1"/>
</dbReference>
<dbReference type="InterPro" id="IPR001296">
    <property type="entry name" value="Glyco_trans_1"/>
</dbReference>
<dbReference type="Proteomes" id="UP000075809">
    <property type="component" value="Unassembled WGS sequence"/>
</dbReference>
<evidence type="ECO:0000256" key="1">
    <source>
        <dbReference type="ARBA" id="ARBA00004389"/>
    </source>
</evidence>
<dbReference type="GO" id="GO:0005789">
    <property type="term" value="C:endoplasmic reticulum membrane"/>
    <property type="evidence" value="ECO:0007669"/>
    <property type="project" value="UniProtKB-SubCell"/>
</dbReference>
<dbReference type="Gene3D" id="3.40.50.2000">
    <property type="entry name" value="Glycogen Phosphorylase B"/>
    <property type="match status" value="1"/>
</dbReference>
<evidence type="ECO:0000256" key="7">
    <source>
        <dbReference type="ARBA" id="ARBA00022679"/>
    </source>
</evidence>
<dbReference type="CDD" id="cd03806">
    <property type="entry name" value="GT4_ALG11-like"/>
    <property type="match status" value="1"/>
</dbReference>
<keyword evidence="11 14" id="KW-0472">Membrane</keyword>
<sequence length="495" mass="56703">LYLCRTPIILLINMLLLIVLLKVLCILVLLPIVLIKWRKLYSKKREERQQTGMVVGIFHPYCNAGGGGERVLWSAVHAIQTKYPDVHIAIYTGDLDADPEKILSRTEKTFNVKLQSNIEFIYLHGRKWVEASTYPYFTLLGQSLGSIYLGIEALNNLTPDIYIDTMGYAFTYPLFKYIGGCQVGSYTHYPTISSDMLKYVYKRVVAHNNRRIIARNPFFSGAKFLYYRLFARLFHNRTFQFYGLVGSCADIVIVNSSWTEDHINTIWKCPLKTHRVYPPCSVEHLTELPLLSDEEKNDCIRIIAIAQFRPEKNHPLMLKAMFELRSILKDEVWEKVKLVCIGSCRNAEDEKRVKDMQDLAKYLALDKNVEFKLNVPYSELVSEMQKGTIGLHTMWNEHFGIGVVECMAAGLIMVAHASGGPRADIIETRTGSVTGFLAKDEMGYAKVLASIIQMHPKNRNAIRVAARSSVNRFSCQVFEKEFLRAIEPFFRSKQE</sequence>
<comment type="subcellular location">
    <subcellularLocation>
        <location evidence="1">Endoplasmic reticulum membrane</location>
        <topology evidence="1">Single-pass membrane protein</topology>
    </subcellularLocation>
</comment>
<dbReference type="InterPro" id="IPR038013">
    <property type="entry name" value="ALG11"/>
</dbReference>
<dbReference type="EMBL" id="KQ982194">
    <property type="protein sequence ID" value="KYQ59096.1"/>
    <property type="molecule type" value="Genomic_DNA"/>
</dbReference>
<evidence type="ECO:0000256" key="13">
    <source>
        <dbReference type="ARBA" id="ARBA00045128"/>
    </source>
</evidence>
<evidence type="ECO:0000256" key="2">
    <source>
        <dbReference type="ARBA" id="ARBA00004922"/>
    </source>
</evidence>
<feature type="transmembrane region" description="Helical" evidence="14">
    <location>
        <begin position="6"/>
        <end position="35"/>
    </location>
</feature>
<comment type="pathway">
    <text evidence="2 14">Protein modification; protein glycosylation.</text>
</comment>
<comment type="function">
    <text evidence="13">GDP-Man:Man(3)GlcNAc(2)-PP-Dol alpha-1,2-mannosyltransferase that operates in the biosynthetic pathway of dolichol-linked oligosaccharides, the glycan precursors employed in protein asparagine (N)-glycosylation. The assembly of dolichol-linked oligosaccharides begins on the cytosolic side of the endoplasmic reticulum membrane and finishes in its lumen. The sequential addition of sugars to dolichol pyrophosphate produces dolichol-linked oligosaccharides containing fourteen sugars, including two GlcNAcs, nine mannoses and three glucoses. Once assembled, the oligosaccharide is transferred from the lipid to nascent proteins by oligosaccharyltransferases. Catalyzes, on the cytoplasmic face of the endoplasmic reticulum, the addition of the fourth and fifth mannose residues to the dolichol-linked oligosaccharide chain, to produce Man(5)GlcNAc(2)-PP-dolichol core oligosaccharide. Man(5)GlcNAc(2)-PP-dolichol is a substrate for ALG3, the following enzyme in the biosynthetic pathway.</text>
</comment>
<evidence type="ECO:0000313" key="17">
    <source>
        <dbReference type="EMBL" id="KYQ59096.1"/>
    </source>
</evidence>
<feature type="domain" description="ALG11 mannosyltransferase N-terminal" evidence="16">
    <location>
        <begin position="53"/>
        <end position="267"/>
    </location>
</feature>
<name>A0A151XFD8_9HYME</name>
<evidence type="ECO:0000256" key="5">
    <source>
        <dbReference type="ARBA" id="ARBA00022018"/>
    </source>
</evidence>
<evidence type="ECO:0000256" key="3">
    <source>
        <dbReference type="ARBA" id="ARBA00009481"/>
    </source>
</evidence>
<dbReference type="SUPFAM" id="SSF53756">
    <property type="entry name" value="UDP-Glycosyltransferase/glycogen phosphorylase"/>
    <property type="match status" value="1"/>
</dbReference>
<keyword evidence="8 14" id="KW-0812">Transmembrane</keyword>
<protein>
    <recommendedName>
        <fullName evidence="5 14">GDP-Man:Man(3)GlcNAc(2)-PP-Dol alpha-1,2-mannosyltransferase</fullName>
        <ecNumber evidence="4 14">2.4.1.131</ecNumber>
    </recommendedName>
</protein>
<keyword evidence="18" id="KW-1185">Reference proteome</keyword>
<dbReference type="Pfam" id="PF15924">
    <property type="entry name" value="ALG11_N"/>
    <property type="match status" value="1"/>
</dbReference>
<dbReference type="InterPro" id="IPR031814">
    <property type="entry name" value="ALG11_N"/>
</dbReference>
<evidence type="ECO:0000256" key="9">
    <source>
        <dbReference type="ARBA" id="ARBA00022824"/>
    </source>
</evidence>
<dbReference type="GO" id="GO:0004377">
    <property type="term" value="F:GDP-Man:Man(3)GlcNAc(2)-PP-Dol alpha-1,2-mannosyltransferase activity"/>
    <property type="evidence" value="ECO:0007669"/>
    <property type="project" value="UniProtKB-UniRule"/>
</dbReference>
<evidence type="ECO:0000256" key="8">
    <source>
        <dbReference type="ARBA" id="ARBA00022692"/>
    </source>
</evidence>
<accession>A0A151XFD8</accession>
<gene>
    <name evidence="17" type="ORF">ALC60_01931</name>
</gene>
<dbReference type="Pfam" id="PF00534">
    <property type="entry name" value="Glycos_transf_1"/>
    <property type="match status" value="1"/>
</dbReference>
<comment type="catalytic activity">
    <reaction evidence="12 14">
        <text>an alpha-D-Man-(1-&gt;3)-[alpha-D-Man-(1-&gt;6)]-beta-D-Man-(1-&gt;4)-beta-D-GlcNAc-(1-&gt;4)-alpha-D-GlcNAc-diphospho-di-trans,poly-cis-dolichol + 2 GDP-alpha-D-mannose = an alpha-D-Man-(1-&gt;2)-alpha-D-Man-(1-&gt;2)-alpha-D-Man-(1-&gt;3)-[alpha-D-Man-(1-&gt;6)]-beta-D-Man-(1-&gt;4)-beta-D-GlcNAc-(1-&gt;4)-alpha-D-GlcNAc-diphospho-di-trans,poly-cis-dolichol + 2 GDP + 2 H(+)</text>
        <dbReference type="Rhea" id="RHEA:29523"/>
        <dbReference type="Rhea" id="RHEA-COMP:19515"/>
        <dbReference type="Rhea" id="RHEA-COMP:19516"/>
        <dbReference type="ChEBI" id="CHEBI:15378"/>
        <dbReference type="ChEBI" id="CHEBI:57527"/>
        <dbReference type="ChEBI" id="CHEBI:58189"/>
        <dbReference type="ChEBI" id="CHEBI:132511"/>
        <dbReference type="ChEBI" id="CHEBI:132515"/>
        <dbReference type="EC" id="2.4.1.131"/>
    </reaction>
    <physiologicalReaction direction="left-to-right" evidence="12 14">
        <dbReference type="Rhea" id="RHEA:29524"/>
    </physiologicalReaction>
</comment>
<dbReference type="PANTHER" id="PTHR45919:SF1">
    <property type="entry name" value="GDP-MAN:MAN(3)GLCNAC(2)-PP-DOL ALPHA-1,2-MANNOSYLTRANSFERASE"/>
    <property type="match status" value="1"/>
</dbReference>
<dbReference type="AlphaFoldDB" id="A0A151XFD8"/>
<comment type="similarity">
    <text evidence="3 14">Belongs to the glycosyltransferase group 1 family. Glycosyltransferase 4 subfamily.</text>
</comment>
<keyword evidence="7 14" id="KW-0808">Transferase</keyword>
<dbReference type="STRING" id="64791.A0A151XFD8"/>
<dbReference type="GO" id="GO:0006487">
    <property type="term" value="P:protein N-linked glycosylation"/>
    <property type="evidence" value="ECO:0007669"/>
    <property type="project" value="TreeGrafter"/>
</dbReference>
<feature type="non-terminal residue" evidence="17">
    <location>
        <position position="1"/>
    </location>
</feature>
<keyword evidence="9 14" id="KW-0256">Endoplasmic reticulum</keyword>
<evidence type="ECO:0000256" key="11">
    <source>
        <dbReference type="ARBA" id="ARBA00023136"/>
    </source>
</evidence>
<organism evidence="17 18">
    <name type="scientific">Mycetomoellerius zeteki</name>
    <dbReference type="NCBI Taxonomy" id="64791"/>
    <lineage>
        <taxon>Eukaryota</taxon>
        <taxon>Metazoa</taxon>
        <taxon>Ecdysozoa</taxon>
        <taxon>Arthropoda</taxon>
        <taxon>Hexapoda</taxon>
        <taxon>Insecta</taxon>
        <taxon>Pterygota</taxon>
        <taxon>Neoptera</taxon>
        <taxon>Endopterygota</taxon>
        <taxon>Hymenoptera</taxon>
        <taxon>Apocrita</taxon>
        <taxon>Aculeata</taxon>
        <taxon>Formicoidea</taxon>
        <taxon>Formicidae</taxon>
        <taxon>Myrmicinae</taxon>
        <taxon>Mycetomoellerius</taxon>
    </lineage>
</organism>
<evidence type="ECO:0000256" key="12">
    <source>
        <dbReference type="ARBA" id="ARBA00045065"/>
    </source>
</evidence>
<evidence type="ECO:0000256" key="4">
    <source>
        <dbReference type="ARBA" id="ARBA00012645"/>
    </source>
</evidence>
<evidence type="ECO:0000256" key="10">
    <source>
        <dbReference type="ARBA" id="ARBA00022989"/>
    </source>
</evidence>
<feature type="domain" description="Glycosyl transferase family 1" evidence="15">
    <location>
        <begin position="298"/>
        <end position="463"/>
    </location>
</feature>
<evidence type="ECO:0000256" key="14">
    <source>
        <dbReference type="RuleBase" id="RU367051"/>
    </source>
</evidence>
<dbReference type="EC" id="2.4.1.131" evidence="4 14"/>
<evidence type="ECO:0000259" key="15">
    <source>
        <dbReference type="Pfam" id="PF00534"/>
    </source>
</evidence>